<evidence type="ECO:0000313" key="2">
    <source>
        <dbReference type="EMBL" id="PNJ39797.1"/>
    </source>
</evidence>
<keyword evidence="4" id="KW-1185">Reference proteome</keyword>
<sequence length="165" mass="17067">MQAETILEGLEAGLPQAVSSGLSLVPAPGLVITCRSAHSGPGGMALEPPPTRLRKAFLAQSTLLESTLEGAPEWAAPHPEEQRRSPPAYSQHTPPLPSTPMGPPPCSPGGNHPLCALSGRGGGRCSIPSLSSSSTFSLFSSGCWNPSVKLRVRKSQSQGRAGQLI</sequence>
<dbReference type="GeneID" id="100446304"/>
<dbReference type="Ensembl" id="ENSPPYT00000044860.1">
    <property type="protein sequence ID" value="ENSPPYP00000030103.1"/>
    <property type="gene ID" value="ENSPPYG00000035923.1"/>
</dbReference>
<dbReference type="AlphaFoldDB" id="A0A2J8U3F6"/>
<organism evidence="2">
    <name type="scientific">Pongo abelii</name>
    <name type="common">Sumatran orangutan</name>
    <name type="synonym">Pongo pygmaeus abelii</name>
    <dbReference type="NCBI Taxonomy" id="9601"/>
    <lineage>
        <taxon>Eukaryota</taxon>
        <taxon>Metazoa</taxon>
        <taxon>Chordata</taxon>
        <taxon>Craniata</taxon>
        <taxon>Vertebrata</taxon>
        <taxon>Euteleostomi</taxon>
        <taxon>Mammalia</taxon>
        <taxon>Eutheria</taxon>
        <taxon>Euarchontoglires</taxon>
        <taxon>Primates</taxon>
        <taxon>Haplorrhini</taxon>
        <taxon>Catarrhini</taxon>
        <taxon>Hominidae</taxon>
        <taxon>Pongo</taxon>
    </lineage>
</organism>
<reference evidence="3" key="3">
    <citation type="submission" date="2025-05" db="UniProtKB">
        <authorList>
            <consortium name="Ensembl"/>
        </authorList>
    </citation>
    <scope>IDENTIFICATION</scope>
</reference>
<evidence type="ECO:0000313" key="3">
    <source>
        <dbReference type="Ensembl" id="ENSPPYP00000030103.1"/>
    </source>
</evidence>
<dbReference type="OMA" id="RWNPSVK"/>
<feature type="region of interest" description="Disordered" evidence="1">
    <location>
        <begin position="69"/>
        <end position="107"/>
    </location>
</feature>
<dbReference type="Proteomes" id="UP000001595">
    <property type="component" value="Chromosome 3"/>
</dbReference>
<name>A0A2J8U3F6_PONAB</name>
<feature type="compositionally biased region" description="Pro residues" evidence="1">
    <location>
        <begin position="94"/>
        <end position="107"/>
    </location>
</feature>
<gene>
    <name evidence="3" type="primary">LOC100446304</name>
    <name evidence="2" type="ORF">CR201_G0030481</name>
</gene>
<dbReference type="OrthoDB" id="9539953at2759"/>
<accession>A0A8I5TIG0</accession>
<reference evidence="2" key="2">
    <citation type="submission" date="2017-12" db="EMBL/GenBank/DDBJ databases">
        <title>High-resolution comparative analysis of great ape genomes.</title>
        <authorList>
            <person name="Pollen A."/>
            <person name="Hastie A."/>
            <person name="Hormozdiari F."/>
            <person name="Dougherty M."/>
            <person name="Liu R."/>
            <person name="Chaisson M."/>
            <person name="Hoppe E."/>
            <person name="Hill C."/>
            <person name="Pang A."/>
            <person name="Hillier L."/>
            <person name="Baker C."/>
            <person name="Armstrong J."/>
            <person name="Shendure J."/>
            <person name="Paten B."/>
            <person name="Wilson R."/>
            <person name="Chao H."/>
            <person name="Schneider V."/>
            <person name="Ventura M."/>
            <person name="Kronenberg Z."/>
            <person name="Murali S."/>
            <person name="Gordon D."/>
            <person name="Cantsilieris S."/>
            <person name="Munson K."/>
            <person name="Nelson B."/>
            <person name="Raja A."/>
            <person name="Underwood J."/>
            <person name="Diekhans M."/>
            <person name="Fiddes I."/>
            <person name="Haussler D."/>
            <person name="Eichler E."/>
        </authorList>
    </citation>
    <scope>NUCLEOTIDE SEQUENCE [LARGE SCALE GENOMIC DNA]</scope>
    <source>
        <strain evidence="2">Susie</strain>
    </source>
</reference>
<protein>
    <submittedName>
        <fullName evidence="2">C3orf36 isoform 1</fullName>
    </submittedName>
</protein>
<reference evidence="3 4" key="1">
    <citation type="submission" date="2008-02" db="EMBL/GenBank/DDBJ databases">
        <title>A 6x draft sequence assembly of the Pongo pygmaeus abelii genome.</title>
        <authorList>
            <person name="Wilson R.K."/>
            <person name="Mardis E."/>
        </authorList>
    </citation>
    <scope>NUCLEOTIDE SEQUENCE [LARGE SCALE GENOMIC DNA]</scope>
</reference>
<evidence type="ECO:0000256" key="1">
    <source>
        <dbReference type="SAM" id="MobiDB-lite"/>
    </source>
</evidence>
<dbReference type="Pfam" id="PF17715">
    <property type="entry name" value="DUF5560"/>
    <property type="match status" value="1"/>
</dbReference>
<dbReference type="GeneTree" id="ENSGT00530000069025"/>
<accession>A0A2J8U3F6</accession>
<evidence type="ECO:0000313" key="4">
    <source>
        <dbReference type="Proteomes" id="UP000001595"/>
    </source>
</evidence>
<dbReference type="EMBL" id="NDHI03003471">
    <property type="protein sequence ID" value="PNJ39797.1"/>
    <property type="molecule type" value="Genomic_DNA"/>
</dbReference>
<dbReference type="KEGG" id="pon:100446304"/>
<dbReference type="InterPro" id="IPR040620">
    <property type="entry name" value="DUF5560"/>
</dbReference>
<dbReference type="RefSeq" id="XP_024100908.1">
    <property type="nucleotide sequence ID" value="XM_024245140.2"/>
</dbReference>
<proteinExistence type="predicted"/>